<dbReference type="PANTHER" id="PTHR24210:SF0">
    <property type="entry name" value="LIM DOMAIN-CONTAINING PROTEIN"/>
    <property type="match status" value="1"/>
</dbReference>
<feature type="compositionally biased region" description="Basic and acidic residues" evidence="5">
    <location>
        <begin position="576"/>
        <end position="591"/>
    </location>
</feature>
<keyword evidence="8" id="KW-1185">Reference proteome</keyword>
<dbReference type="PANTHER" id="PTHR24210">
    <property type="entry name" value="LIM DOMAIN-CONTAINING PROTEIN"/>
    <property type="match status" value="1"/>
</dbReference>
<feature type="compositionally biased region" description="Low complexity" evidence="5">
    <location>
        <begin position="61"/>
        <end position="79"/>
    </location>
</feature>
<evidence type="ECO:0000256" key="5">
    <source>
        <dbReference type="SAM" id="MobiDB-lite"/>
    </source>
</evidence>
<evidence type="ECO:0000259" key="6">
    <source>
        <dbReference type="PROSITE" id="PS50023"/>
    </source>
</evidence>
<dbReference type="OrthoDB" id="1112565at2759"/>
<dbReference type="AlphaFoldDB" id="A0A9P6T8L3"/>
<protein>
    <recommendedName>
        <fullName evidence="6">LIM zinc-binding domain-containing protein</fullName>
    </recommendedName>
</protein>
<evidence type="ECO:0000313" key="8">
    <source>
        <dbReference type="Proteomes" id="UP000886653"/>
    </source>
</evidence>
<feature type="compositionally biased region" description="Polar residues" evidence="5">
    <location>
        <begin position="550"/>
        <end position="559"/>
    </location>
</feature>
<feature type="domain" description="LIM zinc-binding" evidence="6">
    <location>
        <begin position="382"/>
        <end position="445"/>
    </location>
</feature>
<feature type="compositionally biased region" description="Basic and acidic residues" evidence="5">
    <location>
        <begin position="49"/>
        <end position="60"/>
    </location>
</feature>
<feature type="compositionally biased region" description="Low complexity" evidence="5">
    <location>
        <begin position="32"/>
        <end position="45"/>
    </location>
</feature>
<evidence type="ECO:0000256" key="2">
    <source>
        <dbReference type="ARBA" id="ARBA00022833"/>
    </source>
</evidence>
<feature type="compositionally biased region" description="Polar residues" evidence="5">
    <location>
        <begin position="152"/>
        <end position="167"/>
    </location>
</feature>
<accession>A0A9P6T8L3</accession>
<name>A0A9P6T8L3_9BASI</name>
<dbReference type="PROSITE" id="PS50023">
    <property type="entry name" value="LIM_DOMAIN_2"/>
    <property type="match status" value="1"/>
</dbReference>
<comment type="caution">
    <text evidence="7">The sequence shown here is derived from an EMBL/GenBank/DDBJ whole genome shotgun (WGS) entry which is preliminary data.</text>
</comment>
<dbReference type="InterPro" id="IPR017351">
    <property type="entry name" value="PINCH-1-4-like"/>
</dbReference>
<evidence type="ECO:0000256" key="1">
    <source>
        <dbReference type="ARBA" id="ARBA00022723"/>
    </source>
</evidence>
<feature type="region of interest" description="Disordered" evidence="5">
    <location>
        <begin position="532"/>
        <end position="591"/>
    </location>
</feature>
<dbReference type="CDD" id="cd08368">
    <property type="entry name" value="LIM"/>
    <property type="match status" value="1"/>
</dbReference>
<feature type="compositionally biased region" description="Basic and acidic residues" evidence="5">
    <location>
        <begin position="138"/>
        <end position="151"/>
    </location>
</feature>
<dbReference type="PROSITE" id="PS00478">
    <property type="entry name" value="LIM_DOMAIN_1"/>
    <property type="match status" value="1"/>
</dbReference>
<dbReference type="Proteomes" id="UP000886653">
    <property type="component" value="Unassembled WGS sequence"/>
</dbReference>
<dbReference type="InterPro" id="IPR001781">
    <property type="entry name" value="Znf_LIM"/>
</dbReference>
<feature type="compositionally biased region" description="Polar residues" evidence="5">
    <location>
        <begin position="247"/>
        <end position="269"/>
    </location>
</feature>
<dbReference type="Pfam" id="PF00412">
    <property type="entry name" value="LIM"/>
    <property type="match status" value="1"/>
</dbReference>
<evidence type="ECO:0000256" key="3">
    <source>
        <dbReference type="ARBA" id="ARBA00023038"/>
    </source>
</evidence>
<dbReference type="GO" id="GO:0030695">
    <property type="term" value="F:GTPase regulator activity"/>
    <property type="evidence" value="ECO:0007669"/>
    <property type="project" value="UniProtKB-ARBA"/>
</dbReference>
<reference evidence="7" key="1">
    <citation type="submission" date="2013-11" db="EMBL/GenBank/DDBJ databases">
        <title>Genome sequence of the fusiform rust pathogen reveals effectors for host alternation and coevolution with pine.</title>
        <authorList>
            <consortium name="DOE Joint Genome Institute"/>
            <person name="Smith K."/>
            <person name="Pendleton A."/>
            <person name="Kubisiak T."/>
            <person name="Anderson C."/>
            <person name="Salamov A."/>
            <person name="Aerts A."/>
            <person name="Riley R."/>
            <person name="Clum A."/>
            <person name="Lindquist E."/>
            <person name="Ence D."/>
            <person name="Campbell M."/>
            <person name="Kronenberg Z."/>
            <person name="Feau N."/>
            <person name="Dhillon B."/>
            <person name="Hamelin R."/>
            <person name="Burleigh J."/>
            <person name="Smith J."/>
            <person name="Yandell M."/>
            <person name="Nelson C."/>
            <person name="Grigoriev I."/>
            <person name="Davis J."/>
        </authorList>
    </citation>
    <scope>NUCLEOTIDE SEQUENCE</scope>
    <source>
        <strain evidence="7">G11</strain>
    </source>
</reference>
<feature type="compositionally biased region" description="Polar residues" evidence="5">
    <location>
        <begin position="1"/>
        <end position="17"/>
    </location>
</feature>
<feature type="region of interest" description="Disordered" evidence="5">
    <location>
        <begin position="285"/>
        <end position="308"/>
    </location>
</feature>
<sequence>MTTSDSSILTGSSQASRSRMPFLEKYAQLVQTNNNTRTPSSSTPSLDKINSKDRWNESSHSRNLSNSTSTSTSLSSNSTDPKRTIKPKISKKVITPPTSPEISPSDKIGFASLQRSQLRNDRSGGLGIQASNSMPFDLSKKRLGHGDEYSRTNKPSTRALPASQSASAGLDKLLASDAFQSSNFDTEEIDKRFETPKSRSKGKSSKKGDKDTDGLEDLMGDLLSEMSRKAEKSTYQLKEKRLRKNSDSTSTNYQSRPNKYSPHQRSVTESDTDLIEDYDRDMTPRIRDRKNSTNDHLPIVTPDSPGIRPSDSISQLGFEHPPSPPAARALFAPKLGATEDRCQHCGKRTDSKNSKIRESSIAQNSTTKAIFCHSCYAELYLPKCRKCDRPIERSAVTDRVGKVLGKYHPDCFNCSKCSAKFPNGEFYVWDRKPVCSHHYHRLAGTVCANESCGRGIEGPCVSLSLESNDISHPAGLSSLSNKSNVPQRRLYHPEHFTCTRSGCKSSLEEFHFVINFQPWCERHAHQQYAAMAQPPPEQQPNAGPWPRQPPSGQSSYNNNYDHHRPSSNSNYAESSRTMERRRTIIRNVRDR</sequence>
<keyword evidence="2 4" id="KW-0862">Zinc</keyword>
<keyword evidence="1 4" id="KW-0479">Metal-binding</keyword>
<feature type="compositionally biased region" description="Low complexity" evidence="5">
    <location>
        <begin position="94"/>
        <end position="105"/>
    </location>
</feature>
<gene>
    <name evidence="7" type="ORF">CROQUDRAFT_662167</name>
</gene>
<feature type="compositionally biased region" description="Polar residues" evidence="5">
    <location>
        <begin position="566"/>
        <end position="575"/>
    </location>
</feature>
<evidence type="ECO:0000256" key="4">
    <source>
        <dbReference type="PROSITE-ProRule" id="PRU00125"/>
    </source>
</evidence>
<dbReference type="EMBL" id="MU167340">
    <property type="protein sequence ID" value="KAG0142705.1"/>
    <property type="molecule type" value="Genomic_DNA"/>
</dbReference>
<dbReference type="Gene3D" id="2.10.110.10">
    <property type="entry name" value="Cysteine Rich Protein"/>
    <property type="match status" value="2"/>
</dbReference>
<keyword evidence="3 4" id="KW-0440">LIM domain</keyword>
<proteinExistence type="predicted"/>
<feature type="region of interest" description="Disordered" evidence="5">
    <location>
        <begin position="1"/>
        <end position="167"/>
    </location>
</feature>
<dbReference type="SMART" id="SM00132">
    <property type="entry name" value="LIM"/>
    <property type="match status" value="2"/>
</dbReference>
<dbReference type="SUPFAM" id="SSF57716">
    <property type="entry name" value="Glucocorticoid receptor-like (DNA-binding domain)"/>
    <property type="match status" value="2"/>
</dbReference>
<dbReference type="GO" id="GO:0046872">
    <property type="term" value="F:metal ion binding"/>
    <property type="evidence" value="ECO:0007669"/>
    <property type="project" value="UniProtKB-KW"/>
</dbReference>
<feature type="region of interest" description="Disordered" evidence="5">
    <location>
        <begin position="179"/>
        <end position="270"/>
    </location>
</feature>
<evidence type="ECO:0000313" key="7">
    <source>
        <dbReference type="EMBL" id="KAG0142705.1"/>
    </source>
</evidence>
<organism evidence="7 8">
    <name type="scientific">Cronartium quercuum f. sp. fusiforme G11</name>
    <dbReference type="NCBI Taxonomy" id="708437"/>
    <lineage>
        <taxon>Eukaryota</taxon>
        <taxon>Fungi</taxon>
        <taxon>Dikarya</taxon>
        <taxon>Basidiomycota</taxon>
        <taxon>Pucciniomycotina</taxon>
        <taxon>Pucciniomycetes</taxon>
        <taxon>Pucciniales</taxon>
        <taxon>Coleosporiaceae</taxon>
        <taxon>Cronartium</taxon>
    </lineage>
</organism>